<reference evidence="1" key="1">
    <citation type="journal article" date="2021" name="Sci. Rep.">
        <title>Diploid genomic architecture of Nitzschia inconspicua, an elite biomass production diatom.</title>
        <authorList>
            <person name="Oliver A."/>
            <person name="Podell S."/>
            <person name="Pinowska A."/>
            <person name="Traller J.C."/>
            <person name="Smith S.R."/>
            <person name="McClure R."/>
            <person name="Beliaev A."/>
            <person name="Bohutskyi P."/>
            <person name="Hill E.A."/>
            <person name="Rabines A."/>
            <person name="Zheng H."/>
            <person name="Allen L.Z."/>
            <person name="Kuo A."/>
            <person name="Grigoriev I.V."/>
            <person name="Allen A.E."/>
            <person name="Hazlebeck D."/>
            <person name="Allen E.E."/>
        </authorList>
    </citation>
    <scope>NUCLEOTIDE SEQUENCE</scope>
    <source>
        <strain evidence="1">Hildebrandi</strain>
    </source>
</reference>
<keyword evidence="1" id="KW-0934">Plastid</keyword>
<organism evidence="1 2">
    <name type="scientific">Nitzschia inconspicua</name>
    <dbReference type="NCBI Taxonomy" id="303405"/>
    <lineage>
        <taxon>Eukaryota</taxon>
        <taxon>Sar</taxon>
        <taxon>Stramenopiles</taxon>
        <taxon>Ochrophyta</taxon>
        <taxon>Bacillariophyta</taxon>
        <taxon>Bacillariophyceae</taxon>
        <taxon>Bacillariophycidae</taxon>
        <taxon>Bacillariales</taxon>
        <taxon>Bacillariaceae</taxon>
        <taxon>Nitzschia</taxon>
    </lineage>
</organism>
<dbReference type="Proteomes" id="UP000693970">
    <property type="component" value="Plastid Pltd"/>
</dbReference>
<name>A0A8H2SI41_9STRA</name>
<dbReference type="AlphaFoldDB" id="A0A8H2SI41"/>
<accession>A0A8H2SI41</accession>
<dbReference type="Pfam" id="PF02597">
    <property type="entry name" value="ThiS"/>
    <property type="match status" value="1"/>
</dbReference>
<dbReference type="InterPro" id="IPR010035">
    <property type="entry name" value="Thi_S"/>
</dbReference>
<dbReference type="NCBIfam" id="TIGR01683">
    <property type="entry name" value="thiS"/>
    <property type="match status" value="1"/>
</dbReference>
<dbReference type="Gene3D" id="3.10.20.30">
    <property type="match status" value="1"/>
</dbReference>
<evidence type="ECO:0000313" key="2">
    <source>
        <dbReference type="Proteomes" id="UP000693970"/>
    </source>
</evidence>
<protein>
    <submittedName>
        <fullName evidence="1">Sulfur carrier protein ThiS</fullName>
    </submittedName>
</protein>
<dbReference type="InterPro" id="IPR003749">
    <property type="entry name" value="ThiS/MoaD-like"/>
</dbReference>
<dbReference type="SUPFAM" id="SSF54285">
    <property type="entry name" value="MoaD/ThiS"/>
    <property type="match status" value="1"/>
</dbReference>
<gene>
    <name evidence="1" type="primary">thiS</name>
    <name evidence="1" type="ORF">IV203_000023</name>
</gene>
<dbReference type="PANTHER" id="PTHR34472">
    <property type="entry name" value="SULFUR CARRIER PROTEIN THIS"/>
    <property type="match status" value="1"/>
</dbReference>
<keyword evidence="2" id="KW-1185">Reference proteome</keyword>
<proteinExistence type="predicted"/>
<dbReference type="InterPro" id="IPR016155">
    <property type="entry name" value="Mopterin_synth/thiamin_S_b"/>
</dbReference>
<dbReference type="PANTHER" id="PTHR34472:SF1">
    <property type="entry name" value="SULFUR CARRIER PROTEIN THIS"/>
    <property type="match status" value="1"/>
</dbReference>
<sequence>MTNFKHFLLNGETYRIDHDISLFDLLTYFNYNDSLLVLEHNHLICEKNKWKTTFIQHSDVIEIVTIVGGG</sequence>
<dbReference type="OrthoDB" id="4961at2759"/>
<geneLocation type="plastid" evidence="1"/>
<dbReference type="InterPro" id="IPR012675">
    <property type="entry name" value="Beta-grasp_dom_sf"/>
</dbReference>
<dbReference type="EMBL" id="MW971520">
    <property type="protein sequence ID" value="QXE46101.1"/>
    <property type="molecule type" value="Genomic_DNA"/>
</dbReference>
<evidence type="ECO:0000313" key="1">
    <source>
        <dbReference type="EMBL" id="QXE46101.1"/>
    </source>
</evidence>
<dbReference type="CDD" id="cd00565">
    <property type="entry name" value="Ubl_ThiS"/>
    <property type="match status" value="1"/>
</dbReference>